<evidence type="ECO:0000313" key="2">
    <source>
        <dbReference type="Proteomes" id="UP001186974"/>
    </source>
</evidence>
<proteinExistence type="predicted"/>
<protein>
    <submittedName>
        <fullName evidence="1">Uncharacterized protein</fullName>
    </submittedName>
</protein>
<comment type="caution">
    <text evidence="1">The sequence shown here is derived from an EMBL/GenBank/DDBJ whole genome shotgun (WGS) entry which is preliminary data.</text>
</comment>
<keyword evidence="2" id="KW-1185">Reference proteome</keyword>
<accession>A0ACC3D918</accession>
<dbReference type="EMBL" id="JAWDJW010006751">
    <property type="protein sequence ID" value="KAK3063698.1"/>
    <property type="molecule type" value="Genomic_DNA"/>
</dbReference>
<evidence type="ECO:0000313" key="1">
    <source>
        <dbReference type="EMBL" id="KAK3063698.1"/>
    </source>
</evidence>
<gene>
    <name evidence="1" type="ORF">LTS18_013489</name>
</gene>
<reference evidence="1" key="1">
    <citation type="submission" date="2024-09" db="EMBL/GenBank/DDBJ databases">
        <title>Black Yeasts Isolated from many extreme environments.</title>
        <authorList>
            <person name="Coleine C."/>
            <person name="Stajich J.E."/>
            <person name="Selbmann L."/>
        </authorList>
    </citation>
    <scope>NUCLEOTIDE SEQUENCE</scope>
    <source>
        <strain evidence="1">CCFEE 5737</strain>
    </source>
</reference>
<organism evidence="1 2">
    <name type="scientific">Coniosporium uncinatum</name>
    <dbReference type="NCBI Taxonomy" id="93489"/>
    <lineage>
        <taxon>Eukaryota</taxon>
        <taxon>Fungi</taxon>
        <taxon>Dikarya</taxon>
        <taxon>Ascomycota</taxon>
        <taxon>Pezizomycotina</taxon>
        <taxon>Dothideomycetes</taxon>
        <taxon>Dothideomycetes incertae sedis</taxon>
        <taxon>Coniosporium</taxon>
    </lineage>
</organism>
<dbReference type="Proteomes" id="UP001186974">
    <property type="component" value="Unassembled WGS sequence"/>
</dbReference>
<sequence length="121" mass="13896">MWVYVAIEEGADDEEFGEKEERRWLNFEDIVEVMSDLGETKDGIRPAYIQYNSIVDHELVPALSLHHQDNFLFNSSRTNLSIIHVTDGLLAKPWRGPLLSGVNGAKDVNLMDYKRIIDYLS</sequence>
<name>A0ACC3D918_9PEZI</name>